<feature type="domain" description="Histidine kinase" evidence="11">
    <location>
        <begin position="261"/>
        <end position="473"/>
    </location>
</feature>
<dbReference type="InterPro" id="IPR003661">
    <property type="entry name" value="HisK_dim/P_dom"/>
</dbReference>
<keyword evidence="10" id="KW-0812">Transmembrane</keyword>
<dbReference type="AlphaFoldDB" id="A0A239BR72"/>
<dbReference type="Proteomes" id="UP000198324">
    <property type="component" value="Unassembled WGS sequence"/>
</dbReference>
<dbReference type="Pfam" id="PF00672">
    <property type="entry name" value="HAMP"/>
    <property type="match status" value="1"/>
</dbReference>
<keyword evidence="6" id="KW-0547">Nucleotide-binding</keyword>
<proteinExistence type="predicted"/>
<dbReference type="InterPro" id="IPR036097">
    <property type="entry name" value="HisK_dim/P_sf"/>
</dbReference>
<dbReference type="PRINTS" id="PR00344">
    <property type="entry name" value="BCTRLSENSOR"/>
</dbReference>
<dbReference type="InterPro" id="IPR036890">
    <property type="entry name" value="HATPase_C_sf"/>
</dbReference>
<dbReference type="SMART" id="SM00304">
    <property type="entry name" value="HAMP"/>
    <property type="match status" value="1"/>
</dbReference>
<name>A0A239BR72_9BACT</name>
<dbReference type="Pfam" id="PF02518">
    <property type="entry name" value="HATPase_c"/>
    <property type="match status" value="1"/>
</dbReference>
<dbReference type="SUPFAM" id="SSF55874">
    <property type="entry name" value="ATPase domain of HSP90 chaperone/DNA topoisomerase II/histidine kinase"/>
    <property type="match status" value="1"/>
</dbReference>
<keyword evidence="14" id="KW-1185">Reference proteome</keyword>
<protein>
    <recommendedName>
        <fullName evidence="3">histidine kinase</fullName>
        <ecNumber evidence="3">2.7.13.3</ecNumber>
    </recommendedName>
</protein>
<evidence type="ECO:0000256" key="6">
    <source>
        <dbReference type="ARBA" id="ARBA00022741"/>
    </source>
</evidence>
<dbReference type="InterPro" id="IPR005467">
    <property type="entry name" value="His_kinase_dom"/>
</dbReference>
<dbReference type="PANTHER" id="PTHR43065">
    <property type="entry name" value="SENSOR HISTIDINE KINASE"/>
    <property type="match status" value="1"/>
</dbReference>
<dbReference type="Gene3D" id="6.10.340.10">
    <property type="match status" value="1"/>
</dbReference>
<dbReference type="InterPro" id="IPR003660">
    <property type="entry name" value="HAMP_dom"/>
</dbReference>
<dbReference type="RefSeq" id="WP_235641599.1">
    <property type="nucleotide sequence ID" value="NZ_FZOC01000006.1"/>
</dbReference>
<keyword evidence="7" id="KW-0418">Kinase</keyword>
<evidence type="ECO:0000256" key="4">
    <source>
        <dbReference type="ARBA" id="ARBA00022553"/>
    </source>
</evidence>
<evidence type="ECO:0000256" key="2">
    <source>
        <dbReference type="ARBA" id="ARBA00004370"/>
    </source>
</evidence>
<evidence type="ECO:0000256" key="10">
    <source>
        <dbReference type="SAM" id="Phobius"/>
    </source>
</evidence>
<dbReference type="PANTHER" id="PTHR43065:SF46">
    <property type="entry name" value="C4-DICARBOXYLATE TRANSPORT SENSOR PROTEIN DCTB"/>
    <property type="match status" value="1"/>
</dbReference>
<organism evidence="13 14">
    <name type="scientific">Humidesulfovibrio mexicanus</name>
    <dbReference type="NCBI Taxonomy" id="147047"/>
    <lineage>
        <taxon>Bacteria</taxon>
        <taxon>Pseudomonadati</taxon>
        <taxon>Thermodesulfobacteriota</taxon>
        <taxon>Desulfovibrionia</taxon>
        <taxon>Desulfovibrionales</taxon>
        <taxon>Desulfovibrionaceae</taxon>
        <taxon>Humidesulfovibrio</taxon>
    </lineage>
</organism>
<keyword evidence="5" id="KW-0808">Transferase</keyword>
<keyword evidence="4" id="KW-0597">Phosphoprotein</keyword>
<sequence length="484" mass="53005">MPDPRSIFHLNIRRRILLGMLLSVLAVGLIGTVSYHSLAQIERKMGFIEVIDDLGNTILEIRRYEKNYMLYEHEEDYQASREYAGKARGILVKLEGNAAEFGLAQEHSALKRALTMYENLSEKLEPGRPQISPADGDKLRDTGKQMVDLSQMLVAHERARMLTIVQSLKRQLFLSVLAFLGLGGGFLLVLGQKTIAALKSIEEATREVARGGFAPLAAPDTDDEVSRVMDAFNHMTAELKKRQDQLVREKKLSSIGVLTSGVAHQLNNPLNNISTSCQILMEEGGEADPAFAAKLLKNIDGEVARARDIVKGLLEFSRAKEFERKPTKLAEVVARSARLVSSQVPAGVELVQRVPEDLLLAMDAQRMQEVFINLFINALQAIKGGAGRIEVEARRETDSGQAVITVSDTGEGIAPEDATRIFDPFFTTKEVGKGTGLGLSIVFGIVEQHQGEICVESEPGCGARFVIRLPLGAETGQAVEKGFA</sequence>
<dbReference type="GO" id="GO:0016020">
    <property type="term" value="C:membrane"/>
    <property type="evidence" value="ECO:0007669"/>
    <property type="project" value="UniProtKB-SubCell"/>
</dbReference>
<evidence type="ECO:0000313" key="14">
    <source>
        <dbReference type="Proteomes" id="UP000198324"/>
    </source>
</evidence>
<dbReference type="PROSITE" id="PS50109">
    <property type="entry name" value="HIS_KIN"/>
    <property type="match status" value="1"/>
</dbReference>
<evidence type="ECO:0000256" key="9">
    <source>
        <dbReference type="ARBA" id="ARBA00023012"/>
    </source>
</evidence>
<keyword evidence="10" id="KW-1133">Transmembrane helix</keyword>
<comment type="catalytic activity">
    <reaction evidence="1">
        <text>ATP + protein L-histidine = ADP + protein N-phospho-L-histidine.</text>
        <dbReference type="EC" id="2.7.13.3"/>
    </reaction>
</comment>
<keyword evidence="9" id="KW-0902">Two-component regulatory system</keyword>
<keyword evidence="10" id="KW-0472">Membrane</keyword>
<feature type="transmembrane region" description="Helical" evidence="10">
    <location>
        <begin position="172"/>
        <end position="191"/>
    </location>
</feature>
<gene>
    <name evidence="13" type="ORF">SAMN04488503_2738</name>
</gene>
<dbReference type="SMART" id="SM00388">
    <property type="entry name" value="HisKA"/>
    <property type="match status" value="1"/>
</dbReference>
<dbReference type="InterPro" id="IPR003594">
    <property type="entry name" value="HATPase_dom"/>
</dbReference>
<evidence type="ECO:0000259" key="11">
    <source>
        <dbReference type="PROSITE" id="PS50109"/>
    </source>
</evidence>
<dbReference type="GO" id="GO:0005524">
    <property type="term" value="F:ATP binding"/>
    <property type="evidence" value="ECO:0007669"/>
    <property type="project" value="UniProtKB-KW"/>
</dbReference>
<evidence type="ECO:0000313" key="13">
    <source>
        <dbReference type="EMBL" id="SNS10129.1"/>
    </source>
</evidence>
<comment type="subcellular location">
    <subcellularLocation>
        <location evidence="2">Membrane</location>
    </subcellularLocation>
</comment>
<dbReference type="SMART" id="SM00387">
    <property type="entry name" value="HATPase_c"/>
    <property type="match status" value="1"/>
</dbReference>
<dbReference type="EC" id="2.7.13.3" evidence="3"/>
<dbReference type="EMBL" id="FZOC01000006">
    <property type="protein sequence ID" value="SNS10129.1"/>
    <property type="molecule type" value="Genomic_DNA"/>
</dbReference>
<evidence type="ECO:0000256" key="7">
    <source>
        <dbReference type="ARBA" id="ARBA00022777"/>
    </source>
</evidence>
<reference evidence="13 14" key="1">
    <citation type="submission" date="2017-06" db="EMBL/GenBank/DDBJ databases">
        <authorList>
            <person name="Kim H.J."/>
            <person name="Triplett B.A."/>
        </authorList>
    </citation>
    <scope>NUCLEOTIDE SEQUENCE [LARGE SCALE GENOMIC DNA]</scope>
    <source>
        <strain evidence="13 14">DSM 13116</strain>
    </source>
</reference>
<dbReference type="InterPro" id="IPR004358">
    <property type="entry name" value="Sig_transdc_His_kin-like_C"/>
</dbReference>
<accession>A0A239BR72</accession>
<dbReference type="Gene3D" id="1.10.287.130">
    <property type="match status" value="1"/>
</dbReference>
<dbReference type="CDD" id="cd06225">
    <property type="entry name" value="HAMP"/>
    <property type="match status" value="1"/>
</dbReference>
<feature type="domain" description="HAMP" evidence="12">
    <location>
        <begin position="192"/>
        <end position="244"/>
    </location>
</feature>
<dbReference type="PROSITE" id="PS50885">
    <property type="entry name" value="HAMP"/>
    <property type="match status" value="1"/>
</dbReference>
<dbReference type="CDD" id="cd00082">
    <property type="entry name" value="HisKA"/>
    <property type="match status" value="1"/>
</dbReference>
<keyword evidence="8" id="KW-0067">ATP-binding</keyword>
<dbReference type="Gene3D" id="3.30.565.10">
    <property type="entry name" value="Histidine kinase-like ATPase, C-terminal domain"/>
    <property type="match status" value="1"/>
</dbReference>
<dbReference type="GO" id="GO:0000155">
    <property type="term" value="F:phosphorelay sensor kinase activity"/>
    <property type="evidence" value="ECO:0007669"/>
    <property type="project" value="InterPro"/>
</dbReference>
<dbReference type="SUPFAM" id="SSF47384">
    <property type="entry name" value="Homodimeric domain of signal transducing histidine kinase"/>
    <property type="match status" value="1"/>
</dbReference>
<feature type="transmembrane region" description="Helical" evidence="10">
    <location>
        <begin position="16"/>
        <end position="35"/>
    </location>
</feature>
<evidence type="ECO:0000256" key="3">
    <source>
        <dbReference type="ARBA" id="ARBA00012438"/>
    </source>
</evidence>
<dbReference type="Pfam" id="PF00512">
    <property type="entry name" value="HisKA"/>
    <property type="match status" value="1"/>
</dbReference>
<evidence type="ECO:0000256" key="1">
    <source>
        <dbReference type="ARBA" id="ARBA00000085"/>
    </source>
</evidence>
<evidence type="ECO:0000256" key="5">
    <source>
        <dbReference type="ARBA" id="ARBA00022679"/>
    </source>
</evidence>
<evidence type="ECO:0000256" key="8">
    <source>
        <dbReference type="ARBA" id="ARBA00022840"/>
    </source>
</evidence>
<evidence type="ECO:0000259" key="12">
    <source>
        <dbReference type="PROSITE" id="PS50885"/>
    </source>
</evidence>